<gene>
    <name evidence="11" type="ORF">DM051_24660</name>
    <name evidence="12" type="ORF">DRU74_24040</name>
</gene>
<dbReference type="PRINTS" id="PR01387">
    <property type="entry name" value="CDTOXINA"/>
</dbReference>
<protein>
    <recommendedName>
        <fullName evidence="2">Cytolethal distending toxin subunit A</fullName>
    </recommendedName>
</protein>
<dbReference type="CDD" id="cd23414">
    <property type="entry name" value="beta-trefoil_Ricin_CdtA"/>
    <property type="match status" value="1"/>
</dbReference>
<keyword evidence="4" id="KW-0732">Signal</keyword>
<keyword evidence="5" id="KW-0430">Lectin</keyword>
<dbReference type="InterPro" id="IPR015957">
    <property type="entry name" value="CDtoxinA"/>
</dbReference>
<evidence type="ECO:0000256" key="5">
    <source>
        <dbReference type="ARBA" id="ARBA00022734"/>
    </source>
</evidence>
<dbReference type="EMBL" id="AAAATI010000045">
    <property type="protein sequence ID" value="EAA1980411.1"/>
    <property type="molecule type" value="Genomic_DNA"/>
</dbReference>
<keyword evidence="3" id="KW-0800">Toxin</keyword>
<dbReference type="SUPFAM" id="SSF50370">
    <property type="entry name" value="Ricin B-like lectins"/>
    <property type="match status" value="1"/>
</dbReference>
<dbReference type="GO" id="GO:0009279">
    <property type="term" value="C:cell outer membrane"/>
    <property type="evidence" value="ECO:0007669"/>
    <property type="project" value="UniProtKB-SubCell"/>
</dbReference>
<dbReference type="Pfam" id="PF03498">
    <property type="entry name" value="CDtoxinA"/>
    <property type="match status" value="1"/>
</dbReference>
<evidence type="ECO:0000256" key="1">
    <source>
        <dbReference type="ARBA" id="ARBA00004459"/>
    </source>
</evidence>
<dbReference type="Proteomes" id="UP000885374">
    <property type="component" value="Unassembled WGS sequence"/>
</dbReference>
<evidence type="ECO:0000256" key="6">
    <source>
        <dbReference type="ARBA" id="ARBA00023026"/>
    </source>
</evidence>
<reference evidence="12" key="1">
    <citation type="submission" date="2018-07" db="EMBL/GenBank/DDBJ databases">
        <authorList>
            <person name="Ashton P.M."/>
            <person name="Dallman T."/>
            <person name="Nair S."/>
            <person name="De Pinna E."/>
            <person name="Peters T."/>
            <person name="Grant K."/>
        </authorList>
    </citation>
    <scope>NUCLEOTIDE SEQUENCE [LARGE SCALE GENOMIC DNA]</scope>
    <source>
        <strain evidence="12">157339</strain>
        <strain evidence="11">310211</strain>
    </source>
</reference>
<evidence type="ECO:0000256" key="2">
    <source>
        <dbReference type="ARBA" id="ARBA00016112"/>
    </source>
</evidence>
<dbReference type="GO" id="GO:0030246">
    <property type="term" value="F:carbohydrate binding"/>
    <property type="evidence" value="ECO:0007669"/>
    <property type="project" value="UniProtKB-KW"/>
</dbReference>
<dbReference type="InterPro" id="IPR003558">
    <property type="entry name" value="CDtoxinA/C"/>
</dbReference>
<sequence>MKCREIYFFAFIIFLSSCSSHQQNKSKENLYPSEDSPVLPALPLPYSGVKNMPEVNSDGSVSYTSLRTIMAQNGRILTVWALAKGNWLWAYGPSSSASFGSVRNWHITPVYKNGKNTFRFVNGVTGTCIEAYKNGLIHTDCDDKNISQDFFLIPATNGGVFLKSLAKDKCVRYDIITHTIYSSVFLTECVSARGKSYDQIWYIAPALTNTIPLP</sequence>
<dbReference type="Proteomes" id="UP000839671">
    <property type="component" value="Unassembled WGS sequence"/>
</dbReference>
<dbReference type="EMBL" id="RVHM01000053">
    <property type="protein sequence ID" value="MLU99747.1"/>
    <property type="molecule type" value="Genomic_DNA"/>
</dbReference>
<dbReference type="AlphaFoldDB" id="A0A3R0XN63"/>
<comment type="caution">
    <text evidence="12">The sequence shown here is derived from an EMBL/GenBank/DDBJ whole genome shotgun (WGS) entry which is preliminary data.</text>
</comment>
<keyword evidence="10" id="KW-0449">Lipoprotein</keyword>
<keyword evidence="9" id="KW-0998">Cell outer membrane</keyword>
<accession>A0A3R0XN63</accession>
<organism evidence="12">
    <name type="scientific">Salmonella enterica I</name>
    <dbReference type="NCBI Taxonomy" id="59201"/>
    <lineage>
        <taxon>Bacteria</taxon>
        <taxon>Pseudomonadati</taxon>
        <taxon>Pseudomonadota</taxon>
        <taxon>Gammaproteobacteria</taxon>
        <taxon>Enterobacterales</taxon>
        <taxon>Enterobacteriaceae</taxon>
        <taxon>Salmonella</taxon>
    </lineage>
</organism>
<keyword evidence="6" id="KW-0843">Virulence</keyword>
<comment type="subcellular location">
    <subcellularLocation>
        <location evidence="1">Cell outer membrane</location>
        <topology evidence="1">Lipid-anchor</topology>
    </subcellularLocation>
</comment>
<evidence type="ECO:0000256" key="3">
    <source>
        <dbReference type="ARBA" id="ARBA00022656"/>
    </source>
</evidence>
<evidence type="ECO:0000313" key="11">
    <source>
        <dbReference type="EMBL" id="EAA1980411.1"/>
    </source>
</evidence>
<evidence type="ECO:0000256" key="8">
    <source>
        <dbReference type="ARBA" id="ARBA00023139"/>
    </source>
</evidence>
<dbReference type="PROSITE" id="PS51257">
    <property type="entry name" value="PROKAR_LIPOPROTEIN"/>
    <property type="match status" value="1"/>
</dbReference>
<name>A0A3R0XN63_SALET</name>
<keyword evidence="7" id="KW-0472">Membrane</keyword>
<keyword evidence="8" id="KW-0564">Palmitate</keyword>
<evidence type="ECO:0000256" key="9">
    <source>
        <dbReference type="ARBA" id="ARBA00023237"/>
    </source>
</evidence>
<proteinExistence type="predicted"/>
<dbReference type="Gene3D" id="2.80.10.50">
    <property type="match status" value="1"/>
</dbReference>
<evidence type="ECO:0000256" key="4">
    <source>
        <dbReference type="ARBA" id="ARBA00022729"/>
    </source>
</evidence>
<dbReference type="InterPro" id="IPR035992">
    <property type="entry name" value="Ricin_B-like_lectins"/>
</dbReference>
<evidence type="ECO:0000256" key="7">
    <source>
        <dbReference type="ARBA" id="ARBA00023136"/>
    </source>
</evidence>
<dbReference type="GO" id="GO:0090729">
    <property type="term" value="F:toxin activity"/>
    <property type="evidence" value="ECO:0007669"/>
    <property type="project" value="UniProtKB-KW"/>
</dbReference>
<dbReference type="PROSITE" id="PS50231">
    <property type="entry name" value="RICIN_B_LECTIN"/>
    <property type="match status" value="1"/>
</dbReference>
<evidence type="ECO:0000313" key="12">
    <source>
        <dbReference type="EMBL" id="MLU99747.1"/>
    </source>
</evidence>
<evidence type="ECO:0000256" key="10">
    <source>
        <dbReference type="ARBA" id="ARBA00023288"/>
    </source>
</evidence>